<gene>
    <name evidence="8" type="ORF">DSM106044_03673</name>
</gene>
<organism evidence="8 9">
    <name type="scientific">Robinsoniella peoriensis</name>
    <dbReference type="NCBI Taxonomy" id="180332"/>
    <lineage>
        <taxon>Bacteria</taxon>
        <taxon>Bacillati</taxon>
        <taxon>Bacillota</taxon>
        <taxon>Clostridia</taxon>
        <taxon>Lachnospirales</taxon>
        <taxon>Lachnospiraceae</taxon>
        <taxon>Robinsoniella</taxon>
    </lineage>
</organism>
<evidence type="ECO:0000259" key="7">
    <source>
        <dbReference type="PROSITE" id="PS51379"/>
    </source>
</evidence>
<dbReference type="InterPro" id="IPR011576">
    <property type="entry name" value="Pyridox_Oxase_N"/>
</dbReference>
<dbReference type="PROSITE" id="PS00198">
    <property type="entry name" value="4FE4S_FER_1"/>
    <property type="match status" value="2"/>
</dbReference>
<evidence type="ECO:0000313" key="9">
    <source>
        <dbReference type="Proteomes" id="UP000306509"/>
    </source>
</evidence>
<dbReference type="EMBL" id="QGQD01000069">
    <property type="protein sequence ID" value="TLC99470.1"/>
    <property type="molecule type" value="Genomic_DNA"/>
</dbReference>
<evidence type="ECO:0000256" key="3">
    <source>
        <dbReference type="ARBA" id="ARBA00022485"/>
    </source>
</evidence>
<reference evidence="8 9" key="1">
    <citation type="journal article" date="2019" name="Anaerobe">
        <title>Detection of Robinsoniella peoriensis in multiple bone samples of a trauma patient.</title>
        <authorList>
            <person name="Schrottner P."/>
            <person name="Hartwich K."/>
            <person name="Bunk B."/>
            <person name="Schober I."/>
            <person name="Helbig S."/>
            <person name="Rudolph W.W."/>
            <person name="Gunzer F."/>
        </authorList>
    </citation>
    <scope>NUCLEOTIDE SEQUENCE [LARGE SCALE GENOMIC DNA]</scope>
    <source>
        <strain evidence="8 9">DSM 106044</strain>
    </source>
</reference>
<dbReference type="InterPro" id="IPR012349">
    <property type="entry name" value="Split_barrel_FMN-bd"/>
</dbReference>
<keyword evidence="9" id="KW-1185">Reference proteome</keyword>
<accession>A0A4U8Q3Z1</accession>
<dbReference type="STRING" id="180332.GCA_000797495_01150"/>
<dbReference type="PROSITE" id="PS51379">
    <property type="entry name" value="4FE4S_FER_2"/>
    <property type="match status" value="2"/>
</dbReference>
<dbReference type="AlphaFoldDB" id="A0A4U8Q3Z1"/>
<evidence type="ECO:0000256" key="5">
    <source>
        <dbReference type="ARBA" id="ARBA00023004"/>
    </source>
</evidence>
<keyword evidence="4" id="KW-0479">Metal-binding</keyword>
<keyword evidence="3" id="KW-0004">4Fe-4S</keyword>
<evidence type="ECO:0000256" key="1">
    <source>
        <dbReference type="ARBA" id="ARBA00003532"/>
    </source>
</evidence>
<proteinExistence type="predicted"/>
<dbReference type="Gene3D" id="2.30.110.10">
    <property type="entry name" value="Electron Transport, Fmn-binding Protein, Chain A"/>
    <property type="match status" value="1"/>
</dbReference>
<comment type="function">
    <text evidence="1">Ferredoxins are iron-sulfur proteins that transfer electrons in a wide variety of metabolic reactions.</text>
</comment>
<comment type="caution">
    <text evidence="8">The sequence shown here is derived from an EMBL/GenBank/DDBJ whole genome shotgun (WGS) entry which is preliminary data.</text>
</comment>
<evidence type="ECO:0000256" key="4">
    <source>
        <dbReference type="ARBA" id="ARBA00022723"/>
    </source>
</evidence>
<keyword evidence="5" id="KW-0408">Iron</keyword>
<evidence type="ECO:0000256" key="6">
    <source>
        <dbReference type="ARBA" id="ARBA00023014"/>
    </source>
</evidence>
<dbReference type="Gene3D" id="3.30.70.20">
    <property type="match status" value="1"/>
</dbReference>
<dbReference type="Proteomes" id="UP000306509">
    <property type="component" value="Unassembled WGS sequence"/>
</dbReference>
<feature type="domain" description="4Fe-4S ferredoxin-type" evidence="7">
    <location>
        <begin position="146"/>
        <end position="170"/>
    </location>
</feature>
<name>A0A4U8Q3Z1_9FIRM</name>
<dbReference type="Pfam" id="PF01243">
    <property type="entry name" value="PNPOx_N"/>
    <property type="match status" value="1"/>
</dbReference>
<evidence type="ECO:0000313" key="8">
    <source>
        <dbReference type="EMBL" id="TLC99470.1"/>
    </source>
</evidence>
<dbReference type="GO" id="GO:0051539">
    <property type="term" value="F:4 iron, 4 sulfur cluster binding"/>
    <property type="evidence" value="ECO:0007669"/>
    <property type="project" value="UniProtKB-KW"/>
</dbReference>
<dbReference type="PANTHER" id="PTHR24960:SF85">
    <property type="entry name" value="POLYFERREDOXIN PROTEIN VHUB"/>
    <property type="match status" value="1"/>
</dbReference>
<dbReference type="RefSeq" id="WP_138003292.1">
    <property type="nucleotide sequence ID" value="NZ_QGQD01000069.1"/>
</dbReference>
<sequence length="204" mass="23331">MENKYLNILREIKSVSMSTVSSDGMPQARIIDVMLVENQSLYFCTARGKDFYAELLENNMVAVVGMTKNYQMIRLSGKAKHLSEQKLWIDKIFKNNPIMNDVYPGEARYILEPFCINSGSIEYFDISSTPVYREYDSFGNMDSIMKGFEITGDCISCGICAENCPQHCIDSKSKYMIQQQHCLHCGLCYETCPVKAIKRRTKIC</sequence>
<protein>
    <recommendedName>
        <fullName evidence="2">Ferredoxin</fullName>
    </recommendedName>
</protein>
<dbReference type="SUPFAM" id="SSF50475">
    <property type="entry name" value="FMN-binding split barrel"/>
    <property type="match status" value="1"/>
</dbReference>
<dbReference type="InterPro" id="IPR017896">
    <property type="entry name" value="4Fe4S_Fe-S-bd"/>
</dbReference>
<dbReference type="PANTHER" id="PTHR24960">
    <property type="entry name" value="PHOTOSYSTEM I IRON-SULFUR CENTER-RELATED"/>
    <property type="match status" value="1"/>
</dbReference>
<dbReference type="InterPro" id="IPR017900">
    <property type="entry name" value="4Fe4S_Fe_S_CS"/>
</dbReference>
<keyword evidence="6" id="KW-0411">Iron-sulfur</keyword>
<dbReference type="SUPFAM" id="SSF54862">
    <property type="entry name" value="4Fe-4S ferredoxins"/>
    <property type="match status" value="1"/>
</dbReference>
<feature type="domain" description="4Fe-4S ferredoxin-type" evidence="7">
    <location>
        <begin position="173"/>
        <end position="202"/>
    </location>
</feature>
<dbReference type="GO" id="GO:0046872">
    <property type="term" value="F:metal ion binding"/>
    <property type="evidence" value="ECO:0007669"/>
    <property type="project" value="UniProtKB-KW"/>
</dbReference>
<dbReference type="Pfam" id="PF12838">
    <property type="entry name" value="Fer4_7"/>
    <property type="match status" value="1"/>
</dbReference>
<dbReference type="InterPro" id="IPR050157">
    <property type="entry name" value="PSI_iron-sulfur_center"/>
</dbReference>
<evidence type="ECO:0000256" key="2">
    <source>
        <dbReference type="ARBA" id="ARBA00013529"/>
    </source>
</evidence>